<feature type="transmembrane region" description="Helical" evidence="6">
    <location>
        <begin position="381"/>
        <end position="398"/>
    </location>
</feature>
<accession>A0A2K8UA43</accession>
<dbReference type="InterPro" id="IPR002797">
    <property type="entry name" value="Polysacc_synth"/>
</dbReference>
<comment type="subcellular location">
    <subcellularLocation>
        <location evidence="1">Cell membrane</location>
        <topology evidence="1">Multi-pass membrane protein</topology>
    </subcellularLocation>
</comment>
<dbReference type="PANTHER" id="PTHR30250">
    <property type="entry name" value="PST FAMILY PREDICTED COLANIC ACID TRANSPORTER"/>
    <property type="match status" value="1"/>
</dbReference>
<dbReference type="Proteomes" id="UP000232638">
    <property type="component" value="Chromosome"/>
</dbReference>
<name>A0A2K8UA43_9GAMM</name>
<keyword evidence="5 6" id="KW-0472">Membrane</keyword>
<protein>
    <recommendedName>
        <fullName evidence="9">Polysaccharide biosynthesis protein</fullName>
    </recommendedName>
</protein>
<dbReference type="PANTHER" id="PTHR30250:SF11">
    <property type="entry name" value="O-ANTIGEN TRANSPORTER-RELATED"/>
    <property type="match status" value="1"/>
</dbReference>
<dbReference type="OrthoDB" id="103403at2"/>
<evidence type="ECO:0000256" key="4">
    <source>
        <dbReference type="ARBA" id="ARBA00022989"/>
    </source>
</evidence>
<keyword evidence="4 6" id="KW-1133">Transmembrane helix</keyword>
<feature type="transmembrane region" description="Helical" evidence="6">
    <location>
        <begin position="119"/>
        <end position="140"/>
    </location>
</feature>
<dbReference type="InterPro" id="IPR050833">
    <property type="entry name" value="Poly_Biosynth_Transport"/>
</dbReference>
<evidence type="ECO:0000256" key="3">
    <source>
        <dbReference type="ARBA" id="ARBA00022692"/>
    </source>
</evidence>
<evidence type="ECO:0000256" key="6">
    <source>
        <dbReference type="SAM" id="Phobius"/>
    </source>
</evidence>
<evidence type="ECO:0008006" key="9">
    <source>
        <dbReference type="Google" id="ProtNLM"/>
    </source>
</evidence>
<reference evidence="7 8" key="1">
    <citation type="submission" date="2017-03" db="EMBL/GenBank/DDBJ databases">
        <title>Complete genome sequence of Candidatus 'Thiodictyon syntrophicum' sp. nov. strain Cad16T, a photolithoautotroph purple sulfur bacterium isolated from an alpine meromictic lake.</title>
        <authorList>
            <person name="Luedin S.M."/>
            <person name="Pothier J.F."/>
            <person name="Danza F."/>
            <person name="Storelli N."/>
            <person name="Wittwer M."/>
            <person name="Tonolla M."/>
        </authorList>
    </citation>
    <scope>NUCLEOTIDE SEQUENCE [LARGE SCALE GENOMIC DNA]</scope>
    <source>
        <strain evidence="7 8">Cad16T</strain>
    </source>
</reference>
<organism evidence="7 8">
    <name type="scientific">Candidatus Thiodictyon syntrophicum</name>
    <dbReference type="NCBI Taxonomy" id="1166950"/>
    <lineage>
        <taxon>Bacteria</taxon>
        <taxon>Pseudomonadati</taxon>
        <taxon>Pseudomonadota</taxon>
        <taxon>Gammaproteobacteria</taxon>
        <taxon>Chromatiales</taxon>
        <taxon>Chromatiaceae</taxon>
        <taxon>Thiodictyon</taxon>
    </lineage>
</organism>
<feature type="transmembrane region" description="Helical" evidence="6">
    <location>
        <begin position="209"/>
        <end position="229"/>
    </location>
</feature>
<proteinExistence type="predicted"/>
<evidence type="ECO:0000256" key="2">
    <source>
        <dbReference type="ARBA" id="ARBA00022475"/>
    </source>
</evidence>
<dbReference type="GO" id="GO:0005886">
    <property type="term" value="C:plasma membrane"/>
    <property type="evidence" value="ECO:0007669"/>
    <property type="project" value="UniProtKB-SubCell"/>
</dbReference>
<keyword evidence="2" id="KW-1003">Cell membrane</keyword>
<evidence type="ECO:0000313" key="8">
    <source>
        <dbReference type="Proteomes" id="UP000232638"/>
    </source>
</evidence>
<dbReference type="KEGG" id="tsy:THSYN_16950"/>
<feature type="transmembrane region" description="Helical" evidence="6">
    <location>
        <begin position="47"/>
        <end position="64"/>
    </location>
</feature>
<feature type="transmembrane region" description="Helical" evidence="6">
    <location>
        <begin position="7"/>
        <end position="27"/>
    </location>
</feature>
<feature type="transmembrane region" description="Helical" evidence="6">
    <location>
        <begin position="175"/>
        <end position="197"/>
    </location>
</feature>
<keyword evidence="3 6" id="KW-0812">Transmembrane</keyword>
<keyword evidence="8" id="KW-1185">Reference proteome</keyword>
<feature type="transmembrane region" description="Helical" evidence="6">
    <location>
        <begin position="437"/>
        <end position="459"/>
    </location>
</feature>
<dbReference type="EMBL" id="CP020370">
    <property type="protein sequence ID" value="AUB82463.1"/>
    <property type="molecule type" value="Genomic_DNA"/>
</dbReference>
<feature type="transmembrane region" description="Helical" evidence="6">
    <location>
        <begin position="358"/>
        <end position="375"/>
    </location>
</feature>
<feature type="transmembrane region" description="Helical" evidence="6">
    <location>
        <begin position="287"/>
        <end position="309"/>
    </location>
</feature>
<feature type="transmembrane region" description="Helical" evidence="6">
    <location>
        <begin position="85"/>
        <end position="107"/>
    </location>
</feature>
<feature type="transmembrane region" description="Helical" evidence="6">
    <location>
        <begin position="249"/>
        <end position="271"/>
    </location>
</feature>
<dbReference type="AlphaFoldDB" id="A0A2K8UA43"/>
<gene>
    <name evidence="7" type="ORF">THSYN_16950</name>
</gene>
<feature type="transmembrane region" description="Helical" evidence="6">
    <location>
        <begin position="410"/>
        <end position="431"/>
    </location>
</feature>
<evidence type="ECO:0000256" key="5">
    <source>
        <dbReference type="ARBA" id="ARBA00023136"/>
    </source>
</evidence>
<evidence type="ECO:0000256" key="1">
    <source>
        <dbReference type="ARBA" id="ARBA00004651"/>
    </source>
</evidence>
<dbReference type="RefSeq" id="WP_100920190.1">
    <property type="nucleotide sequence ID" value="NZ_CP020370.1"/>
</dbReference>
<evidence type="ECO:0000313" key="7">
    <source>
        <dbReference type="EMBL" id="AUB82463.1"/>
    </source>
</evidence>
<feature type="transmembrane region" description="Helical" evidence="6">
    <location>
        <begin position="315"/>
        <end position="337"/>
    </location>
</feature>
<dbReference type="Pfam" id="PF01943">
    <property type="entry name" value="Polysacc_synt"/>
    <property type="match status" value="1"/>
</dbReference>
<sequence length="487" mass="51821">MIKSTLIYAGSYVLMRSVSFLTLPYVARVLGPVEFGRLDLLVTATQAVGLLAGFGIMEAVLRYASTDERSAPGAPLDARAAKANGLGLTLLCGLLFLGALLAVAPWLARVLPGAQEADLLRLAMLAGVASAWIALPNVILRMQDRAAAYASFMVVYALLQAGGNVIAVYLGYGIFGIMAVSAGSACLMACVAVVQQIRDSGIALEPRAVRPLLLFGLPILGSGVAAFMMNGMERWVLAAHLDPLDYGHYAAAVKLFVLCVIAFQPFGLWWGAQRYRLLAGPDGERRLVYYATLGILLQFLLCTTVSLLNPLLLDVLFGAAFAVPAWWTSALLLVLLMRSVADLTSMGLFLGERSHEQMIIQYAAAAVTVTGLFTLIPRFGFPGLILALTAGAALRLVLSYRLSQRRRPLPYPVSAVAVLFAVYLAASYGFATRLTGVGPVALVGAAAAVLALMTALAYVTGRSVLVPRGARPDTMREPAGDRVRRQD</sequence>
<feature type="transmembrane region" description="Helical" evidence="6">
    <location>
        <begin position="147"/>
        <end position="169"/>
    </location>
</feature>